<evidence type="ECO:0000256" key="1">
    <source>
        <dbReference type="SAM" id="Phobius"/>
    </source>
</evidence>
<name>A0A2H0VFZ2_9BACT</name>
<evidence type="ECO:0000313" key="2">
    <source>
        <dbReference type="EMBL" id="PIR97279.1"/>
    </source>
</evidence>
<dbReference type="Pfam" id="PF04070">
    <property type="entry name" value="DUF378"/>
    <property type="match status" value="1"/>
</dbReference>
<dbReference type="EMBL" id="PFAJ01000031">
    <property type="protein sequence ID" value="PIR97279.1"/>
    <property type="molecule type" value="Genomic_DNA"/>
</dbReference>
<gene>
    <name evidence="2" type="ORF">COT91_02270</name>
</gene>
<feature type="transmembrane region" description="Helical" evidence="1">
    <location>
        <begin position="7"/>
        <end position="24"/>
    </location>
</feature>
<dbReference type="AlphaFoldDB" id="A0A2H0VFZ2"/>
<protein>
    <submittedName>
        <fullName evidence="2">DUF378 domain-containing protein</fullName>
    </submittedName>
</protein>
<sequence length="73" mass="7922">MHKVTFILLVIGGLNWLLLGLFGWDVGEIFGGQGEIISRIIYILVGLSAVLEIVTHKKNCRHCSVGTATTPMA</sequence>
<evidence type="ECO:0000313" key="3">
    <source>
        <dbReference type="Proteomes" id="UP000230557"/>
    </source>
</evidence>
<organism evidence="2 3">
    <name type="scientific">Candidatus Doudnabacteria bacterium CG10_big_fil_rev_8_21_14_0_10_41_10</name>
    <dbReference type="NCBI Taxonomy" id="1974551"/>
    <lineage>
        <taxon>Bacteria</taxon>
        <taxon>Candidatus Doudnaibacteriota</taxon>
    </lineage>
</organism>
<keyword evidence="1" id="KW-1133">Transmembrane helix</keyword>
<comment type="caution">
    <text evidence="2">The sequence shown here is derived from an EMBL/GenBank/DDBJ whole genome shotgun (WGS) entry which is preliminary data.</text>
</comment>
<reference evidence="3" key="1">
    <citation type="submission" date="2017-09" db="EMBL/GenBank/DDBJ databases">
        <title>Depth-based differentiation of microbial function through sediment-hosted aquifers and enrichment of novel symbionts in the deep terrestrial subsurface.</title>
        <authorList>
            <person name="Probst A.J."/>
            <person name="Ladd B."/>
            <person name="Jarett J.K."/>
            <person name="Geller-Mcgrath D.E."/>
            <person name="Sieber C.M.K."/>
            <person name="Emerson J.B."/>
            <person name="Anantharaman K."/>
            <person name="Thomas B.C."/>
            <person name="Malmstrom R."/>
            <person name="Stieglmeier M."/>
            <person name="Klingl A."/>
            <person name="Woyke T."/>
            <person name="Ryan C.M."/>
            <person name="Banfield J.F."/>
        </authorList>
    </citation>
    <scope>NUCLEOTIDE SEQUENCE [LARGE SCALE GENOMIC DNA]</scope>
</reference>
<dbReference type="PANTHER" id="PTHR37304">
    <property type="entry name" value="MEMBRANE PROTEIN-RELATED"/>
    <property type="match status" value="1"/>
</dbReference>
<dbReference type="PANTHER" id="PTHR37304:SF1">
    <property type="entry name" value="MEMBRANE PROTEIN"/>
    <property type="match status" value="1"/>
</dbReference>
<accession>A0A2H0VFZ2</accession>
<proteinExistence type="predicted"/>
<keyword evidence="1" id="KW-0812">Transmembrane</keyword>
<dbReference type="InterPro" id="IPR007211">
    <property type="entry name" value="DUF378"/>
</dbReference>
<feature type="transmembrane region" description="Helical" evidence="1">
    <location>
        <begin position="36"/>
        <end position="54"/>
    </location>
</feature>
<keyword evidence="1" id="KW-0472">Membrane</keyword>
<dbReference type="Proteomes" id="UP000230557">
    <property type="component" value="Unassembled WGS sequence"/>
</dbReference>